<keyword evidence="6" id="KW-0479">Metal-binding</keyword>
<dbReference type="SUPFAM" id="SSF53448">
    <property type="entry name" value="Nucleotide-diphospho-sugar transferases"/>
    <property type="match status" value="1"/>
</dbReference>
<dbReference type="EMBL" id="SBIJ01000004">
    <property type="protein sequence ID" value="TNH44711.1"/>
    <property type="molecule type" value="Genomic_DNA"/>
</dbReference>
<dbReference type="InterPro" id="IPR050748">
    <property type="entry name" value="Glycosyltrans_8_dom-fam"/>
</dbReference>
<evidence type="ECO:0000256" key="6">
    <source>
        <dbReference type="ARBA" id="ARBA00022723"/>
    </source>
</evidence>
<keyword evidence="7" id="KW-0460">Magnesium</keyword>
<dbReference type="GO" id="GO:0008918">
    <property type="term" value="F:lipopolysaccharide 3-alpha-galactosyltransferase activity"/>
    <property type="evidence" value="ECO:0007669"/>
    <property type="project" value="InterPro"/>
</dbReference>
<dbReference type="GO" id="GO:0046872">
    <property type="term" value="F:metal ion binding"/>
    <property type="evidence" value="ECO:0007669"/>
    <property type="project" value="UniProtKB-KW"/>
</dbReference>
<dbReference type="Proteomes" id="UP000307592">
    <property type="component" value="Unassembled WGS sequence"/>
</dbReference>
<evidence type="ECO:0000256" key="5">
    <source>
        <dbReference type="ARBA" id="ARBA00022679"/>
    </source>
</evidence>
<comment type="cofactor">
    <cofactor evidence="1">
        <name>Mg(2+)</name>
        <dbReference type="ChEBI" id="CHEBI:18420"/>
    </cofactor>
</comment>
<dbReference type="AlphaFoldDB" id="A0A5C4RLY1"/>
<keyword evidence="5 10" id="KW-0808">Transferase</keyword>
<evidence type="ECO:0000256" key="7">
    <source>
        <dbReference type="ARBA" id="ARBA00022842"/>
    </source>
</evidence>
<dbReference type="Gene3D" id="3.90.550.10">
    <property type="entry name" value="Spore Coat Polysaccharide Biosynthesis Protein SpsA, Chain A"/>
    <property type="match status" value="1"/>
</dbReference>
<evidence type="ECO:0000256" key="8">
    <source>
        <dbReference type="ARBA" id="ARBA00022985"/>
    </source>
</evidence>
<accession>A0A5C4RLY1</accession>
<comment type="caution">
    <text evidence="10">The sequence shown here is derived from an EMBL/GenBank/DDBJ whole genome shotgun (WGS) entry which is preliminary data.</text>
</comment>
<evidence type="ECO:0000313" key="10">
    <source>
        <dbReference type="EMBL" id="TNH44711.1"/>
    </source>
</evidence>
<evidence type="ECO:0000256" key="3">
    <source>
        <dbReference type="ARBA" id="ARBA00006351"/>
    </source>
</evidence>
<dbReference type="PANTHER" id="PTHR13778:SF47">
    <property type="entry name" value="LIPOPOLYSACCHARIDE 1,3-GALACTOSYLTRANSFERASE"/>
    <property type="match status" value="1"/>
</dbReference>
<dbReference type="InterPro" id="IPR013645">
    <property type="entry name" value="Glyco_transf_8N"/>
</dbReference>
<dbReference type="Pfam" id="PF01501">
    <property type="entry name" value="Glyco_transf_8"/>
    <property type="match status" value="1"/>
</dbReference>
<evidence type="ECO:0000259" key="9">
    <source>
        <dbReference type="Pfam" id="PF08437"/>
    </source>
</evidence>
<feature type="domain" description="Glycosyl transferase family 8 C-terminal" evidence="9">
    <location>
        <begin position="259"/>
        <end position="310"/>
    </location>
</feature>
<organism evidence="10 11">
    <name type="scientific">Photorhabdus luminescens subsp. sonorensis</name>
    <dbReference type="NCBI Taxonomy" id="1173677"/>
    <lineage>
        <taxon>Bacteria</taxon>
        <taxon>Pseudomonadati</taxon>
        <taxon>Pseudomonadota</taxon>
        <taxon>Gammaproteobacteria</taxon>
        <taxon>Enterobacterales</taxon>
        <taxon>Morganellaceae</taxon>
        <taxon>Photorhabdus</taxon>
    </lineage>
</organism>
<dbReference type="PANTHER" id="PTHR13778">
    <property type="entry name" value="GLYCOSYLTRANSFERASE 8 DOMAIN-CONTAINING PROTEIN"/>
    <property type="match status" value="1"/>
</dbReference>
<evidence type="ECO:0000256" key="4">
    <source>
        <dbReference type="ARBA" id="ARBA00022676"/>
    </source>
</evidence>
<sequence length="316" mass="36854">MNIFKNVIKEKKNIVLKKRHDGFHIAFAVDGNYLRPAGVAIFSILKNNPDYFFHFHIFTAGLSLSDVEKIKSFSDFNCSVTIHFIDTSVFDRLPESSYISTAMYYRLIIPYVLKGIAEVVLYLDADILCLGNLSHLFDVDISNNSIAAVYDECVNLSYIDELGIDRTKPYFNSGVMLINIHNWMLDDIVCNFMKIINERVYFYPDQDVLNIILNDKVKLLPKQYNRFSLGKGSFSSDTVLAHFAGYPKPWSVLCKHNDIYLNYYNESPWGNVPLDKPRNYKQYKKYSNKLWGENKYFSSFIWYVKYIVKKISRKNN</sequence>
<name>A0A5C4RLY1_PHOLU</name>
<comment type="pathway">
    <text evidence="2">Bacterial outer membrane biogenesis; LPS core biosynthesis.</text>
</comment>
<evidence type="ECO:0000313" key="11">
    <source>
        <dbReference type="Proteomes" id="UP000307592"/>
    </source>
</evidence>
<reference evidence="10 11" key="1">
    <citation type="submission" date="2019-01" db="EMBL/GenBank/DDBJ databases">
        <title>Draft genome assembly of Photorhabdus luminescens subsp. sonorensis Caborca.</title>
        <authorList>
            <person name="Duong D.A."/>
            <person name="Espinosa-Artiles P."/>
            <person name="Orozco R.A."/>
            <person name="Molnar I."/>
            <person name="Stock P."/>
        </authorList>
    </citation>
    <scope>NUCLEOTIDE SEQUENCE [LARGE SCALE GENOMIC DNA]</scope>
    <source>
        <strain evidence="10 11">Caborca</strain>
    </source>
</reference>
<evidence type="ECO:0000256" key="2">
    <source>
        <dbReference type="ARBA" id="ARBA00004713"/>
    </source>
</evidence>
<proteinExistence type="inferred from homology"/>
<evidence type="ECO:0000256" key="1">
    <source>
        <dbReference type="ARBA" id="ARBA00001946"/>
    </source>
</evidence>
<protein>
    <submittedName>
        <fullName evidence="10">Glycosyl transferase family 8</fullName>
    </submittedName>
</protein>
<dbReference type="Pfam" id="PF08437">
    <property type="entry name" value="Glyco_transf_8C"/>
    <property type="match status" value="1"/>
</dbReference>
<comment type="similarity">
    <text evidence="3">Belongs to the glycosyltransferase 8 family.</text>
</comment>
<keyword evidence="8" id="KW-0448">Lipopolysaccharide biosynthesis</keyword>
<keyword evidence="4" id="KW-0328">Glycosyltransferase</keyword>
<gene>
    <name evidence="10" type="ORF">EP164_04210</name>
</gene>
<dbReference type="RefSeq" id="WP_139654722.1">
    <property type="nucleotide sequence ID" value="NZ_CAWOQH010000166.1"/>
</dbReference>
<dbReference type="InterPro" id="IPR029044">
    <property type="entry name" value="Nucleotide-diphossugar_trans"/>
</dbReference>
<dbReference type="CDD" id="cd04194">
    <property type="entry name" value="GT8_A4GalT_like"/>
    <property type="match status" value="1"/>
</dbReference>
<dbReference type="InterPro" id="IPR002495">
    <property type="entry name" value="Glyco_trans_8"/>
</dbReference>